<gene>
    <name evidence="1" type="ORF">DSJ_24260</name>
</gene>
<evidence type="ECO:0000313" key="1">
    <source>
        <dbReference type="EMBL" id="ARF52363.1"/>
    </source>
</evidence>
<sequence>MGDGGITIFSSARQDEVRAVRYADISKIVHTFTIIFLKGKNPICTFKEDDGNRYKKALSVDSWLKNQEPDGEECEGHHTT</sequence>
<keyword evidence="1" id="KW-0614">Plasmid</keyword>
<protein>
    <submittedName>
        <fullName evidence="1">Uncharacterized protein</fullName>
    </submittedName>
</protein>
<organism evidence="1 2">
    <name type="scientific">Pantoea stewartii subsp. stewartii DC283</name>
    <dbReference type="NCBI Taxonomy" id="660596"/>
    <lineage>
        <taxon>Bacteria</taxon>
        <taxon>Pseudomonadati</taxon>
        <taxon>Pseudomonadota</taxon>
        <taxon>Gammaproteobacteria</taxon>
        <taxon>Enterobacterales</taxon>
        <taxon>Erwiniaceae</taxon>
        <taxon>Pantoea</taxon>
    </lineage>
</organism>
<dbReference type="Proteomes" id="UP000192380">
    <property type="component" value="Plasmid pDSJ09"/>
</dbReference>
<accession>A0ABM6KCN9</accession>
<geneLocation type="plasmid" evidence="1 2">
    <name>pDSJ09</name>
</geneLocation>
<name>A0ABM6KCN9_PANSE</name>
<keyword evidence="2" id="KW-1185">Reference proteome</keyword>
<dbReference type="EMBL" id="CP017590">
    <property type="protein sequence ID" value="ARF52363.1"/>
    <property type="molecule type" value="Genomic_DNA"/>
</dbReference>
<evidence type="ECO:0000313" key="2">
    <source>
        <dbReference type="Proteomes" id="UP000192380"/>
    </source>
</evidence>
<reference evidence="1 2" key="1">
    <citation type="submission" date="2016-10" db="EMBL/GenBank/DDBJ databases">
        <title>Complete Genome Assembly of Pantoea stewartii subsp. stewartii DC283, a Corn Pathogen.</title>
        <authorList>
            <person name="Duong D.A."/>
            <person name="Stevens A.M."/>
            <person name="Jensen R.V."/>
        </authorList>
    </citation>
    <scope>NUCLEOTIDE SEQUENCE [LARGE SCALE GENOMIC DNA]</scope>
    <source>
        <strain evidence="1 2">DC283</strain>
        <plasmid evidence="1 2">pDSJ09</plasmid>
    </source>
</reference>
<proteinExistence type="predicted"/>